<dbReference type="PANTHER" id="PTHR43420">
    <property type="entry name" value="ACETYLTRANSFERASE"/>
    <property type="match status" value="1"/>
</dbReference>
<keyword evidence="1" id="KW-0808">Transferase</keyword>
<dbReference type="PROSITE" id="PS51186">
    <property type="entry name" value="GNAT"/>
    <property type="match status" value="1"/>
</dbReference>
<evidence type="ECO:0000313" key="5">
    <source>
        <dbReference type="Proteomes" id="UP000549394"/>
    </source>
</evidence>
<feature type="domain" description="N-acetyltransferase" evidence="3">
    <location>
        <begin position="32"/>
        <end position="240"/>
    </location>
</feature>
<dbReference type="InterPro" id="IPR050680">
    <property type="entry name" value="YpeA/RimI_acetyltransf"/>
</dbReference>
<dbReference type="Proteomes" id="UP000549394">
    <property type="component" value="Unassembled WGS sequence"/>
</dbReference>
<protein>
    <submittedName>
        <fullName evidence="4">DgyrCDS14369</fullName>
    </submittedName>
</protein>
<dbReference type="AlphaFoldDB" id="A0A7I8WDK0"/>
<organism evidence="4 5">
    <name type="scientific">Dimorphilus gyrociliatus</name>
    <dbReference type="NCBI Taxonomy" id="2664684"/>
    <lineage>
        <taxon>Eukaryota</taxon>
        <taxon>Metazoa</taxon>
        <taxon>Spiralia</taxon>
        <taxon>Lophotrochozoa</taxon>
        <taxon>Annelida</taxon>
        <taxon>Polychaeta</taxon>
        <taxon>Polychaeta incertae sedis</taxon>
        <taxon>Dinophilidae</taxon>
        <taxon>Dimorphilus</taxon>
    </lineage>
</organism>
<dbReference type="InterPro" id="IPR000182">
    <property type="entry name" value="GNAT_dom"/>
</dbReference>
<comment type="caution">
    <text evidence="4">The sequence shown here is derived from an EMBL/GenBank/DDBJ whole genome shotgun (WGS) entry which is preliminary data.</text>
</comment>
<dbReference type="Pfam" id="PF00583">
    <property type="entry name" value="Acetyltransf_1"/>
    <property type="match status" value="1"/>
</dbReference>
<evidence type="ECO:0000256" key="1">
    <source>
        <dbReference type="ARBA" id="ARBA00022679"/>
    </source>
</evidence>
<dbReference type="InterPro" id="IPR016181">
    <property type="entry name" value="Acyl_CoA_acyltransferase"/>
</dbReference>
<evidence type="ECO:0000313" key="4">
    <source>
        <dbReference type="EMBL" id="CAD5126198.1"/>
    </source>
</evidence>
<evidence type="ECO:0000259" key="3">
    <source>
        <dbReference type="PROSITE" id="PS51186"/>
    </source>
</evidence>
<dbReference type="EMBL" id="CAJFCJ010000034">
    <property type="protein sequence ID" value="CAD5126198.1"/>
    <property type="molecule type" value="Genomic_DNA"/>
</dbReference>
<sequence length="244" mass="28513">MSIFRLFIKVINISPDENFSLKSAEIRKNKDVTIRPMKLEEFDRVAEIYLNGFRNKYVYLVGEKYLQTAQNLYIKHLKSDKNIRNGHYVAMVNNEIKGICRIRTFKDPENIFTFDIFKSLLTLPILSLFKALFSLLTVDYIERCEKNEGYVDILAVDNTYRGKGIGQSLLSRADEECYKRGCTKISLLVVLSNFRARRLYEKHGYVPTKLYLGRRIFLFGTEVNNANEIIGFFKMEKNLEALQN</sequence>
<gene>
    <name evidence="4" type="ORF">DGYR_LOCUS13455</name>
</gene>
<accession>A0A7I8WDK0</accession>
<evidence type="ECO:0000256" key="2">
    <source>
        <dbReference type="ARBA" id="ARBA00023315"/>
    </source>
</evidence>
<keyword evidence="2" id="KW-0012">Acyltransferase</keyword>
<dbReference type="CDD" id="cd04301">
    <property type="entry name" value="NAT_SF"/>
    <property type="match status" value="1"/>
</dbReference>
<dbReference type="Gene3D" id="3.40.630.30">
    <property type="match status" value="1"/>
</dbReference>
<dbReference type="OrthoDB" id="6283299at2759"/>
<dbReference type="PANTHER" id="PTHR43420:SF12">
    <property type="entry name" value="N-ACETYLTRANSFERASE DOMAIN-CONTAINING PROTEIN"/>
    <property type="match status" value="1"/>
</dbReference>
<keyword evidence="5" id="KW-1185">Reference proteome</keyword>
<dbReference type="SUPFAM" id="SSF55729">
    <property type="entry name" value="Acyl-CoA N-acyltransferases (Nat)"/>
    <property type="match status" value="1"/>
</dbReference>
<proteinExistence type="predicted"/>
<reference evidence="4 5" key="1">
    <citation type="submission" date="2020-08" db="EMBL/GenBank/DDBJ databases">
        <authorList>
            <person name="Hejnol A."/>
        </authorList>
    </citation>
    <scope>NUCLEOTIDE SEQUENCE [LARGE SCALE GENOMIC DNA]</scope>
</reference>
<dbReference type="GO" id="GO:0016747">
    <property type="term" value="F:acyltransferase activity, transferring groups other than amino-acyl groups"/>
    <property type="evidence" value="ECO:0007669"/>
    <property type="project" value="InterPro"/>
</dbReference>
<name>A0A7I8WDK0_9ANNE</name>